<protein>
    <submittedName>
        <fullName evidence="1">MATE family efflux transporter</fullName>
    </submittedName>
</protein>
<organism evidence="1 2">
    <name type="scientific">Lepagella muris</name>
    <dbReference type="NCBI Taxonomy" id="3032870"/>
    <lineage>
        <taxon>Bacteria</taxon>
        <taxon>Pseudomonadati</taxon>
        <taxon>Bacteroidota</taxon>
        <taxon>Bacteroidia</taxon>
        <taxon>Bacteroidales</taxon>
        <taxon>Muribaculaceae</taxon>
        <taxon>Lepagella</taxon>
    </lineage>
</organism>
<keyword evidence="2" id="KW-1185">Reference proteome</keyword>
<evidence type="ECO:0000313" key="2">
    <source>
        <dbReference type="Proteomes" id="UP000306319"/>
    </source>
</evidence>
<sequence length="457" mass="50551">MMNLKKQLRRLVIPIFVELALVMMLGATDTIMLSRHSDNAVAAVGFDNQIISLVFLVYQFMSMGAGILCSQYFGAGLRKRLVQVVGIALMLNFVMGAAVSSLLYFYAPSILTAMDLNEDLMADALIYLQITGSLSFVQALAFTFSASLRSVDKVMYPMIVTALVNVLNIFGNYVLIFGRFGCPALGVEGAAISTAICRTVGLLALTYFHFNKHIPRFPLEYFRPFPWRELKNLVHIGIPAMSEELSYCMSQIVITLFINQLGTEALATRTYCWNILMFAILFCCSVTQGGDILVGHLVGAGKHRVAYALGNYFYKWSMRITLSLAVVLASCSTLILGALTDNQEIVRAGMWIFIIDCFLEFGRVTNIFACGTLRAAGDAVFPVIVGVIVQWSVAVGMAYVLGIHLGFGIIGIWLAFCMDENLRGVILIRRWHRRKWQTKSFVGRGETLEEPAPVVAV</sequence>
<reference evidence="1" key="1">
    <citation type="submission" date="2019-04" db="EMBL/GenBank/DDBJ databases">
        <title>Microbes associate with the intestines of laboratory mice.</title>
        <authorList>
            <person name="Navarre W."/>
            <person name="Wong E."/>
            <person name="Huang K."/>
            <person name="Tropini C."/>
            <person name="Ng K."/>
            <person name="Yu B."/>
        </authorList>
    </citation>
    <scope>NUCLEOTIDE SEQUENCE</scope>
    <source>
        <strain evidence="1">NM04_E33</strain>
    </source>
</reference>
<dbReference type="EMBL" id="SRYB01000015">
    <property type="protein sequence ID" value="TGY78246.1"/>
    <property type="molecule type" value="Genomic_DNA"/>
</dbReference>
<gene>
    <name evidence="1" type="ORF">E5331_11130</name>
</gene>
<dbReference type="Proteomes" id="UP000306319">
    <property type="component" value="Unassembled WGS sequence"/>
</dbReference>
<name>A0AC61RE63_9BACT</name>
<proteinExistence type="predicted"/>
<evidence type="ECO:0000313" key="1">
    <source>
        <dbReference type="EMBL" id="TGY78246.1"/>
    </source>
</evidence>
<comment type="caution">
    <text evidence="1">The sequence shown here is derived from an EMBL/GenBank/DDBJ whole genome shotgun (WGS) entry which is preliminary data.</text>
</comment>
<accession>A0AC61RE63</accession>